<feature type="region of interest" description="Disordered" evidence="12">
    <location>
        <begin position="802"/>
        <end position="826"/>
    </location>
</feature>
<sequence length="881" mass="98878">MNLDGLNDMQKRAVKRTEGPLLIIAGAGSGKTRVLTHRIAYLIEDCDVAPYNILAITFTNKAAAEMKERVEKITPLGSQVWVSTFHSTCVRILRRYIDRLGYDTNFTIYDTDDQKSVIKEACKKLNIDTKMLKERTIMSAISRAKDELVTPDEMEINAGNDYNAKRIAGVYREYQKTLKTNNALDFDDLIFKTVELFKQNDDILFAYQERFRYIMVDEYQDTNTVQFKFVSMLAGKYGNLCVVGDDDQSIYKFRGANIQNILNFENTFDSAKVIKLEQNYRSTKTILEAANSVIKNNLGRKDKTLWTANNEGEKINFCLYEDAYKEAEGVVNGICAKVRDGWNYNDIAILYRTNAQSRLLEERLIVRNVPYRIYGGVNFYQRKEIKDILAYLKTIDNGMDAQAVHRIINVPKRGIGATTLERIQNFADYNGCTFWDALCNASQIPDIGRSLNKIENFVTLILGFKAKQEYMSIQELTESVVRDTGYIEYLSESETKEEVENRQENIDEFINKIVSYEVGDAQNDFDDSVNNTLEPTSVAGGREDVQVADNEHFKPTLSGFLSEVALIADIDNLDQSGNQVMLMTLHSAKGLEFPIVYMTGLEDGLFPSYMTIVSDDPTDVEEERRLCYVGITRAQKELNISSAKQRMVHGETQMNKVSRFVNEIPKELLNIENQATGYNKSKIAFGGETEPGESSKFNFRASAKDALSRYGSGNTTSYSSYNTNRVSISGKTGYAKRGNVTNYGSTSTGYSSAGRTFTGVQRDAVKNVSSASTNKKVGFGKEFPMDIFDLKKSGKTVSNISKNVDNPSAKTGVGAQPQGQTSSGLSSRLGYNVGDMVSHVKFGKGKVLSIDAATRDYMVTVEFQEYGIKKMLAGFARLKKQ</sequence>
<dbReference type="Proteomes" id="UP000628463">
    <property type="component" value="Unassembled WGS sequence"/>
</dbReference>
<evidence type="ECO:0000256" key="4">
    <source>
        <dbReference type="ARBA" id="ARBA00022806"/>
    </source>
</evidence>
<evidence type="ECO:0000256" key="11">
    <source>
        <dbReference type="PROSITE-ProRule" id="PRU00560"/>
    </source>
</evidence>
<dbReference type="Pfam" id="PF13361">
    <property type="entry name" value="UvrD_C"/>
    <property type="match status" value="1"/>
</dbReference>
<keyword evidence="4 11" id="KW-0347">Helicase</keyword>
<dbReference type="PANTHER" id="PTHR11070">
    <property type="entry name" value="UVRD / RECB / PCRA DNA HELICASE FAMILY MEMBER"/>
    <property type="match status" value="1"/>
</dbReference>
<evidence type="ECO:0000256" key="8">
    <source>
        <dbReference type="ARBA" id="ARBA00034617"/>
    </source>
</evidence>
<comment type="catalytic activity">
    <reaction evidence="8">
        <text>Couples ATP hydrolysis with the unwinding of duplex DNA by translocating in the 3'-5' direction.</text>
        <dbReference type="EC" id="5.6.2.4"/>
    </reaction>
</comment>
<evidence type="ECO:0000256" key="7">
    <source>
        <dbReference type="ARBA" id="ARBA00023235"/>
    </source>
</evidence>
<organism evidence="15 16">
    <name type="scientific">Lachnospira hominis</name>
    <name type="common">ex Liu et al. 2021</name>
    <dbReference type="NCBI Taxonomy" id="2763051"/>
    <lineage>
        <taxon>Bacteria</taxon>
        <taxon>Bacillati</taxon>
        <taxon>Bacillota</taxon>
        <taxon>Clostridia</taxon>
        <taxon>Lachnospirales</taxon>
        <taxon>Lachnospiraceae</taxon>
        <taxon>Lachnospira</taxon>
    </lineage>
</organism>
<evidence type="ECO:0000259" key="13">
    <source>
        <dbReference type="PROSITE" id="PS51198"/>
    </source>
</evidence>
<feature type="binding site" evidence="11">
    <location>
        <begin position="25"/>
        <end position="32"/>
    </location>
    <ligand>
        <name>ATP</name>
        <dbReference type="ChEBI" id="CHEBI:30616"/>
    </ligand>
</feature>
<dbReference type="InterPro" id="IPR014017">
    <property type="entry name" value="DNA_helicase_UvrD-like_C"/>
</dbReference>
<evidence type="ECO:0000256" key="5">
    <source>
        <dbReference type="ARBA" id="ARBA00022840"/>
    </source>
</evidence>
<dbReference type="EMBL" id="JACOPD010000012">
    <property type="protein sequence ID" value="MBC5681863.1"/>
    <property type="molecule type" value="Genomic_DNA"/>
</dbReference>
<dbReference type="RefSeq" id="WP_186837460.1">
    <property type="nucleotide sequence ID" value="NZ_JACOPD010000012.1"/>
</dbReference>
<dbReference type="PANTHER" id="PTHR11070:SF2">
    <property type="entry name" value="ATP-DEPENDENT DNA HELICASE SRS2"/>
    <property type="match status" value="1"/>
</dbReference>
<comment type="similarity">
    <text evidence="1">Belongs to the helicase family. UvrD subfamily.</text>
</comment>
<dbReference type="EC" id="5.6.2.4" evidence="9"/>
<evidence type="ECO:0000256" key="1">
    <source>
        <dbReference type="ARBA" id="ARBA00009922"/>
    </source>
</evidence>
<dbReference type="CDD" id="cd18807">
    <property type="entry name" value="SF1_C_UvrD"/>
    <property type="match status" value="2"/>
</dbReference>
<dbReference type="Gene3D" id="1.10.10.160">
    <property type="match status" value="1"/>
</dbReference>
<evidence type="ECO:0000256" key="2">
    <source>
        <dbReference type="ARBA" id="ARBA00022741"/>
    </source>
</evidence>
<protein>
    <recommendedName>
        <fullName evidence="9">DNA 3'-5' helicase</fullName>
        <ecNumber evidence="9">5.6.2.4</ecNumber>
    </recommendedName>
</protein>
<comment type="caution">
    <text evidence="15">The sequence shown here is derived from an EMBL/GenBank/DDBJ whole genome shotgun (WGS) entry which is preliminary data.</text>
</comment>
<accession>A0ABR7G343</accession>
<evidence type="ECO:0000259" key="14">
    <source>
        <dbReference type="PROSITE" id="PS51217"/>
    </source>
</evidence>
<keyword evidence="2 11" id="KW-0547">Nucleotide-binding</keyword>
<dbReference type="InterPro" id="IPR014016">
    <property type="entry name" value="UvrD-like_ATP-bd"/>
</dbReference>
<proteinExistence type="inferred from homology"/>
<dbReference type="Gene3D" id="3.40.50.300">
    <property type="entry name" value="P-loop containing nucleotide triphosphate hydrolases"/>
    <property type="match status" value="2"/>
</dbReference>
<keyword evidence="16" id="KW-1185">Reference proteome</keyword>
<feature type="compositionally biased region" description="Polar residues" evidence="12">
    <location>
        <begin position="817"/>
        <end position="826"/>
    </location>
</feature>
<evidence type="ECO:0000256" key="3">
    <source>
        <dbReference type="ARBA" id="ARBA00022801"/>
    </source>
</evidence>
<keyword evidence="3 11" id="KW-0378">Hydrolase</keyword>
<feature type="domain" description="UvrD-like helicase ATP-binding" evidence="13">
    <location>
        <begin position="4"/>
        <end position="283"/>
    </location>
</feature>
<evidence type="ECO:0000313" key="16">
    <source>
        <dbReference type="Proteomes" id="UP000628463"/>
    </source>
</evidence>
<dbReference type="Gene3D" id="1.10.486.10">
    <property type="entry name" value="PCRA, domain 4"/>
    <property type="match status" value="1"/>
</dbReference>
<keyword evidence="6" id="KW-0238">DNA-binding</keyword>
<feature type="domain" description="UvrD-like helicase C-terminal" evidence="14">
    <location>
        <begin position="284"/>
        <end position="590"/>
    </location>
</feature>
<dbReference type="InterPro" id="IPR000212">
    <property type="entry name" value="DNA_helicase_UvrD/REP"/>
</dbReference>
<evidence type="ECO:0000256" key="10">
    <source>
        <dbReference type="ARBA" id="ARBA00048988"/>
    </source>
</evidence>
<keyword evidence="7" id="KW-0413">Isomerase</keyword>
<evidence type="ECO:0000256" key="9">
    <source>
        <dbReference type="ARBA" id="ARBA00034808"/>
    </source>
</evidence>
<dbReference type="InterPro" id="IPR027417">
    <property type="entry name" value="P-loop_NTPase"/>
</dbReference>
<reference evidence="15 16" key="1">
    <citation type="submission" date="2020-08" db="EMBL/GenBank/DDBJ databases">
        <title>Genome public.</title>
        <authorList>
            <person name="Liu C."/>
            <person name="Sun Q."/>
        </authorList>
    </citation>
    <scope>NUCLEOTIDE SEQUENCE [LARGE SCALE GENOMIC DNA]</scope>
    <source>
        <strain evidence="15 16">NSJ-43</strain>
    </source>
</reference>
<keyword evidence="5 11" id="KW-0067">ATP-binding</keyword>
<dbReference type="Pfam" id="PF00580">
    <property type="entry name" value="UvrD-helicase"/>
    <property type="match status" value="1"/>
</dbReference>
<evidence type="ECO:0000256" key="6">
    <source>
        <dbReference type="ARBA" id="ARBA00023125"/>
    </source>
</evidence>
<dbReference type="SUPFAM" id="SSF52540">
    <property type="entry name" value="P-loop containing nucleoside triphosphate hydrolases"/>
    <property type="match status" value="1"/>
</dbReference>
<dbReference type="InterPro" id="IPR013986">
    <property type="entry name" value="DExx_box_DNA_helicase_dom_sf"/>
</dbReference>
<evidence type="ECO:0000256" key="12">
    <source>
        <dbReference type="SAM" id="MobiDB-lite"/>
    </source>
</evidence>
<dbReference type="PROSITE" id="PS51198">
    <property type="entry name" value="UVRD_HELICASE_ATP_BIND"/>
    <property type="match status" value="1"/>
</dbReference>
<name>A0ABR7G343_9FIRM</name>
<comment type="catalytic activity">
    <reaction evidence="10">
        <text>ATP + H2O = ADP + phosphate + H(+)</text>
        <dbReference type="Rhea" id="RHEA:13065"/>
        <dbReference type="ChEBI" id="CHEBI:15377"/>
        <dbReference type="ChEBI" id="CHEBI:15378"/>
        <dbReference type="ChEBI" id="CHEBI:30616"/>
        <dbReference type="ChEBI" id="CHEBI:43474"/>
        <dbReference type="ChEBI" id="CHEBI:456216"/>
        <dbReference type="EC" id="5.6.2.4"/>
    </reaction>
</comment>
<evidence type="ECO:0000313" key="15">
    <source>
        <dbReference type="EMBL" id="MBC5681863.1"/>
    </source>
</evidence>
<dbReference type="CDD" id="cd17932">
    <property type="entry name" value="DEXQc_UvrD"/>
    <property type="match status" value="1"/>
</dbReference>
<dbReference type="Pfam" id="PF21196">
    <property type="entry name" value="PcrA_UvrD_tudor"/>
    <property type="match status" value="1"/>
</dbReference>
<gene>
    <name evidence="15" type="ORF">H8S01_12990</name>
</gene>
<dbReference type="PROSITE" id="PS51217">
    <property type="entry name" value="UVRD_HELICASE_CTER"/>
    <property type="match status" value="1"/>
</dbReference>